<sequence>MVSPLRLIIGLHLNLLIWIMLALNVFVLVCIKKGRLCSGRDNAVYLLSTFNIVCDSAQLLVHAFYIGPSILTGKWFFDGQESLGVTIVAVLFLGFWILASLIQVLFSTNRTIPDQRWFGYSILQKDNLENDSYWFGLFLDAGVTVYSGISYIALMFYVVKLGGSTSNAHKREIRCILQFFLMFVTYGVIWMTFYLYPVIGFQVPEAYVVTPMLLVFNSGVNSLIFLALNKDIIIAAHELLHGNSVSRITTSPHIMLIRSVT</sequence>
<gene>
    <name evidence="2" type="ORF">CYNAS_LOCUS5580</name>
</gene>
<feature type="transmembrane region" description="Helical" evidence="1">
    <location>
        <begin position="6"/>
        <end position="31"/>
    </location>
</feature>
<keyword evidence="1" id="KW-0472">Membrane</keyword>
<dbReference type="PANTHER" id="PTHR22718:SF11">
    <property type="entry name" value="7TM GPCR SERPENTINE RECEPTOR CLASS X (SRX) DOMAIN-CONTAINING PROTEIN"/>
    <property type="match status" value="1"/>
</dbReference>
<organism evidence="2 3">
    <name type="scientific">Cylicocyclus nassatus</name>
    <name type="common">Nematode worm</name>
    <dbReference type="NCBI Taxonomy" id="53992"/>
    <lineage>
        <taxon>Eukaryota</taxon>
        <taxon>Metazoa</taxon>
        <taxon>Ecdysozoa</taxon>
        <taxon>Nematoda</taxon>
        <taxon>Chromadorea</taxon>
        <taxon>Rhabditida</taxon>
        <taxon>Rhabditina</taxon>
        <taxon>Rhabditomorpha</taxon>
        <taxon>Strongyloidea</taxon>
        <taxon>Strongylidae</taxon>
        <taxon>Cylicocyclus</taxon>
    </lineage>
</organism>
<comment type="caution">
    <text evidence="2">The sequence shown here is derived from an EMBL/GenBank/DDBJ whole genome shotgun (WGS) entry which is preliminary data.</text>
</comment>
<feature type="transmembrane region" description="Helical" evidence="1">
    <location>
        <begin position="83"/>
        <end position="106"/>
    </location>
</feature>
<dbReference type="Gene3D" id="1.20.1070.10">
    <property type="entry name" value="Rhodopsin 7-helix transmembrane proteins"/>
    <property type="match status" value="1"/>
</dbReference>
<proteinExistence type="predicted"/>
<feature type="transmembrane region" description="Helical" evidence="1">
    <location>
        <begin position="175"/>
        <end position="196"/>
    </location>
</feature>
<dbReference type="EMBL" id="CATQJL010000112">
    <property type="protein sequence ID" value="CAJ0593597.1"/>
    <property type="molecule type" value="Genomic_DNA"/>
</dbReference>
<evidence type="ECO:0000256" key="1">
    <source>
        <dbReference type="SAM" id="Phobius"/>
    </source>
</evidence>
<reference evidence="2" key="1">
    <citation type="submission" date="2023-07" db="EMBL/GenBank/DDBJ databases">
        <authorList>
            <consortium name="CYATHOMIX"/>
        </authorList>
    </citation>
    <scope>NUCLEOTIDE SEQUENCE</scope>
    <source>
        <strain evidence="2">N/A</strain>
    </source>
</reference>
<evidence type="ECO:0000313" key="3">
    <source>
        <dbReference type="Proteomes" id="UP001176961"/>
    </source>
</evidence>
<feature type="transmembrane region" description="Helical" evidence="1">
    <location>
        <begin position="208"/>
        <end position="228"/>
    </location>
</feature>
<feature type="transmembrane region" description="Helical" evidence="1">
    <location>
        <begin position="133"/>
        <end position="154"/>
    </location>
</feature>
<keyword evidence="1" id="KW-0812">Transmembrane</keyword>
<evidence type="ECO:0000313" key="2">
    <source>
        <dbReference type="EMBL" id="CAJ0593597.1"/>
    </source>
</evidence>
<protein>
    <submittedName>
        <fullName evidence="2">Uncharacterized protein</fullName>
    </submittedName>
</protein>
<keyword evidence="3" id="KW-1185">Reference proteome</keyword>
<accession>A0AA36DV96</accession>
<name>A0AA36DV96_CYLNA</name>
<keyword evidence="1" id="KW-1133">Transmembrane helix</keyword>
<dbReference type="Proteomes" id="UP001176961">
    <property type="component" value="Unassembled WGS sequence"/>
</dbReference>
<dbReference type="PANTHER" id="PTHR22718">
    <property type="entry name" value="SERPENTINE RECEPTOR, CLASS X"/>
    <property type="match status" value="1"/>
</dbReference>
<dbReference type="SUPFAM" id="SSF81321">
    <property type="entry name" value="Family A G protein-coupled receptor-like"/>
    <property type="match status" value="1"/>
</dbReference>
<dbReference type="AlphaFoldDB" id="A0AA36DV96"/>